<proteinExistence type="predicted"/>
<accession>A0A239PZP4</accession>
<dbReference type="InterPro" id="IPR002125">
    <property type="entry name" value="CMP_dCMP_dom"/>
</dbReference>
<dbReference type="Proteomes" id="UP000198346">
    <property type="component" value="Unassembled WGS sequence"/>
</dbReference>
<dbReference type="RefSeq" id="WP_089413145.1">
    <property type="nucleotide sequence ID" value="NZ_FZQA01000008.1"/>
</dbReference>
<evidence type="ECO:0000256" key="5">
    <source>
        <dbReference type="ARBA" id="ARBA00022723"/>
    </source>
</evidence>
<evidence type="ECO:0000256" key="2">
    <source>
        <dbReference type="ARBA" id="ARBA00004496"/>
    </source>
</evidence>
<comment type="pathway">
    <text evidence="8">Pyrimidine metabolism.</text>
</comment>
<dbReference type="EMBL" id="FZQA01000008">
    <property type="protein sequence ID" value="SNT75402.1"/>
    <property type="molecule type" value="Genomic_DNA"/>
</dbReference>
<organism evidence="10 11">
    <name type="scientific">Amphiplicatus metriothermophilus</name>
    <dbReference type="NCBI Taxonomy" id="1519374"/>
    <lineage>
        <taxon>Bacteria</taxon>
        <taxon>Pseudomonadati</taxon>
        <taxon>Pseudomonadota</taxon>
        <taxon>Alphaproteobacteria</taxon>
        <taxon>Parvularculales</taxon>
        <taxon>Parvularculaceae</taxon>
        <taxon>Amphiplicatus</taxon>
    </lineage>
</organism>
<dbReference type="PANTHER" id="PTHR11079">
    <property type="entry name" value="CYTOSINE DEAMINASE FAMILY MEMBER"/>
    <property type="match status" value="1"/>
</dbReference>
<dbReference type="AlphaFoldDB" id="A0A239PZP4"/>
<dbReference type="GO" id="GO:0005737">
    <property type="term" value="C:cytoplasm"/>
    <property type="evidence" value="ECO:0007669"/>
    <property type="project" value="UniProtKB-SubCell"/>
</dbReference>
<evidence type="ECO:0000313" key="11">
    <source>
        <dbReference type="Proteomes" id="UP000198346"/>
    </source>
</evidence>
<dbReference type="InterPro" id="IPR016193">
    <property type="entry name" value="Cytidine_deaminase-like"/>
</dbReference>
<keyword evidence="11" id="KW-1185">Reference proteome</keyword>
<dbReference type="Pfam" id="PF00383">
    <property type="entry name" value="dCMP_cyt_deam_1"/>
    <property type="match status" value="1"/>
</dbReference>
<evidence type="ECO:0000256" key="4">
    <source>
        <dbReference type="ARBA" id="ARBA00022490"/>
    </source>
</evidence>
<dbReference type="PROSITE" id="PS51747">
    <property type="entry name" value="CYT_DCMP_DEAMINASES_2"/>
    <property type="match status" value="1"/>
</dbReference>
<dbReference type="PANTHER" id="PTHR11079:SF190">
    <property type="entry name" value="CYTOSINE DEAMINASE"/>
    <property type="match status" value="1"/>
</dbReference>
<keyword evidence="5" id="KW-0479">Metal-binding</keyword>
<dbReference type="GO" id="GO:0008835">
    <property type="term" value="F:diaminohydroxyphosphoribosylaminopyrimidine deaminase activity"/>
    <property type="evidence" value="ECO:0007669"/>
    <property type="project" value="TreeGrafter"/>
</dbReference>
<evidence type="ECO:0000313" key="10">
    <source>
        <dbReference type="EMBL" id="SNT75402.1"/>
    </source>
</evidence>
<sequence length="150" mass="16548">MPTCEELDRRFAALAFEQAKKSYAEGGLPIGAVLARGEKVLACGHNQRVQLGDPIAHGEMDALRKAGRQRSYRATTLYTTLSPCMMCAGAIVQFKIPRVVVNDTKNFGGNEQFLRDNGVEVIDLPHPESIALMARFIADNPALWNEDIME</sequence>
<evidence type="ECO:0000256" key="7">
    <source>
        <dbReference type="ARBA" id="ARBA00022833"/>
    </source>
</evidence>
<keyword evidence="4" id="KW-0963">Cytoplasm</keyword>
<evidence type="ECO:0000256" key="1">
    <source>
        <dbReference type="ARBA" id="ARBA00001947"/>
    </source>
</evidence>
<dbReference type="CDD" id="cd01285">
    <property type="entry name" value="nucleoside_deaminase"/>
    <property type="match status" value="1"/>
</dbReference>
<evidence type="ECO:0000256" key="3">
    <source>
        <dbReference type="ARBA" id="ARBA00011738"/>
    </source>
</evidence>
<dbReference type="FunFam" id="3.40.140.10:FF:000016">
    <property type="entry name" value="Cytosine deaminase"/>
    <property type="match status" value="1"/>
</dbReference>
<protein>
    <submittedName>
        <fullName evidence="10">Cytosine deaminase</fullName>
    </submittedName>
</protein>
<keyword evidence="6" id="KW-0378">Hydrolase</keyword>
<reference evidence="10 11" key="1">
    <citation type="submission" date="2017-07" db="EMBL/GenBank/DDBJ databases">
        <authorList>
            <person name="Sun Z.S."/>
            <person name="Albrecht U."/>
            <person name="Echele G."/>
            <person name="Lee C.C."/>
        </authorList>
    </citation>
    <scope>NUCLEOTIDE SEQUENCE [LARGE SCALE GENOMIC DNA]</scope>
    <source>
        <strain evidence="10 11">CGMCC 1.12710</strain>
    </source>
</reference>
<gene>
    <name evidence="10" type="ORF">SAMN06297382_2721</name>
</gene>
<name>A0A239PZP4_9PROT</name>
<dbReference type="OrthoDB" id="9802676at2"/>
<evidence type="ECO:0000256" key="6">
    <source>
        <dbReference type="ARBA" id="ARBA00022801"/>
    </source>
</evidence>
<dbReference type="GO" id="GO:0055086">
    <property type="term" value="P:nucleobase-containing small molecule metabolic process"/>
    <property type="evidence" value="ECO:0007669"/>
    <property type="project" value="UniProtKB-ARBA"/>
</dbReference>
<dbReference type="Gene3D" id="3.40.140.10">
    <property type="entry name" value="Cytidine Deaminase, domain 2"/>
    <property type="match status" value="1"/>
</dbReference>
<dbReference type="SUPFAM" id="SSF53927">
    <property type="entry name" value="Cytidine deaminase-like"/>
    <property type="match status" value="1"/>
</dbReference>
<comment type="subcellular location">
    <subcellularLocation>
        <location evidence="2">Cytoplasm</location>
    </subcellularLocation>
</comment>
<feature type="domain" description="CMP/dCMP-type deaminase" evidence="9">
    <location>
        <begin position="6"/>
        <end position="121"/>
    </location>
</feature>
<evidence type="ECO:0000259" key="9">
    <source>
        <dbReference type="PROSITE" id="PS51747"/>
    </source>
</evidence>
<evidence type="ECO:0000256" key="8">
    <source>
        <dbReference type="ARBA" id="ARBA00060693"/>
    </source>
</evidence>
<dbReference type="InterPro" id="IPR016192">
    <property type="entry name" value="APOBEC/CMP_deaminase_Zn-bd"/>
</dbReference>
<dbReference type="GO" id="GO:0072527">
    <property type="term" value="P:pyrimidine-containing compound metabolic process"/>
    <property type="evidence" value="ECO:0007669"/>
    <property type="project" value="UniProtKB-ARBA"/>
</dbReference>
<dbReference type="PROSITE" id="PS00903">
    <property type="entry name" value="CYT_DCMP_DEAMINASES_1"/>
    <property type="match status" value="1"/>
</dbReference>
<comment type="cofactor">
    <cofactor evidence="1">
        <name>Zn(2+)</name>
        <dbReference type="ChEBI" id="CHEBI:29105"/>
    </cofactor>
</comment>
<dbReference type="GO" id="GO:0008270">
    <property type="term" value="F:zinc ion binding"/>
    <property type="evidence" value="ECO:0007669"/>
    <property type="project" value="InterPro"/>
</dbReference>
<comment type="subunit">
    <text evidence="3">Homodimer.</text>
</comment>
<keyword evidence="7" id="KW-0862">Zinc</keyword>